<dbReference type="PANTHER" id="PTHR43415:SF3">
    <property type="entry name" value="GNAT-FAMILY ACETYLTRANSFERASE"/>
    <property type="match status" value="1"/>
</dbReference>
<dbReference type="SUPFAM" id="SSF55729">
    <property type="entry name" value="Acyl-CoA N-acyltransferases (Nat)"/>
    <property type="match status" value="1"/>
</dbReference>
<sequence length="172" mass="20673">MIILEISNNQDTHQPEFINIDRNLRLRKFDGKFNFALDWYRDKETVELVDGKDAELYTIDKLKRMYDYLNNKGELYFIEIKEENKYIPIGDVTFWKEDMPIVIGHKDYRGKGIGYKVIRALIQRAELLMFDKIYVNEIYSYNISSQKTFEKAGFKKYKETEDGYSYVLRLRT</sequence>
<dbReference type="RefSeq" id="WP_154439282.1">
    <property type="nucleotide sequence ID" value="NZ_JAHLPJ010000001.1"/>
</dbReference>
<dbReference type="PROSITE" id="PS51186">
    <property type="entry name" value="GNAT"/>
    <property type="match status" value="1"/>
</dbReference>
<keyword evidence="2" id="KW-0808">Transferase</keyword>
<dbReference type="Pfam" id="PF00583">
    <property type="entry name" value="Acetyltransf_1"/>
    <property type="match status" value="1"/>
</dbReference>
<dbReference type="GO" id="GO:0016747">
    <property type="term" value="F:acyltransferase activity, transferring groups other than amino-acyl groups"/>
    <property type="evidence" value="ECO:0007669"/>
    <property type="project" value="InterPro"/>
</dbReference>
<proteinExistence type="predicted"/>
<comment type="caution">
    <text evidence="2">The sequence shown here is derived from an EMBL/GenBank/DDBJ whole genome shotgun (WGS) entry which is preliminary data.</text>
</comment>
<organism evidence="2 3">
    <name type="scientific">Tissierella pigra</name>
    <dbReference type="NCBI Taxonomy" id="2607614"/>
    <lineage>
        <taxon>Bacteria</taxon>
        <taxon>Bacillati</taxon>
        <taxon>Bacillota</taxon>
        <taxon>Tissierellia</taxon>
        <taxon>Tissierellales</taxon>
        <taxon>Tissierellaceae</taxon>
        <taxon>Tissierella</taxon>
    </lineage>
</organism>
<protein>
    <submittedName>
        <fullName evidence="2">GNAT family N-acetyltransferase</fullName>
    </submittedName>
</protein>
<keyword evidence="3" id="KW-1185">Reference proteome</keyword>
<dbReference type="PANTHER" id="PTHR43415">
    <property type="entry name" value="SPERMIDINE N(1)-ACETYLTRANSFERASE"/>
    <property type="match status" value="1"/>
</dbReference>
<name>A0A6N7XFP9_9FIRM</name>
<evidence type="ECO:0000313" key="3">
    <source>
        <dbReference type="Proteomes" id="UP000469523"/>
    </source>
</evidence>
<dbReference type="InterPro" id="IPR000182">
    <property type="entry name" value="GNAT_dom"/>
</dbReference>
<feature type="domain" description="N-acetyltransferase" evidence="1">
    <location>
        <begin position="24"/>
        <end position="172"/>
    </location>
</feature>
<dbReference type="CDD" id="cd04301">
    <property type="entry name" value="NAT_SF"/>
    <property type="match status" value="1"/>
</dbReference>
<dbReference type="AlphaFoldDB" id="A0A6N7XFP9"/>
<reference evidence="2 3" key="1">
    <citation type="submission" date="2019-09" db="EMBL/GenBank/DDBJ databases">
        <title>In-depth cultivation of the pig gut microbiome towards novel bacterial diversity and tailored functional studies.</title>
        <authorList>
            <person name="Wylensek D."/>
            <person name="Hitch T.C.A."/>
            <person name="Clavel T."/>
        </authorList>
    </citation>
    <scope>NUCLEOTIDE SEQUENCE [LARGE SCALE GENOMIC DNA]</scope>
    <source>
        <strain evidence="2 3">WCA3-693-APC-4?</strain>
    </source>
</reference>
<evidence type="ECO:0000259" key="1">
    <source>
        <dbReference type="PROSITE" id="PS51186"/>
    </source>
</evidence>
<gene>
    <name evidence="2" type="ORF">FYJ83_05185</name>
</gene>
<dbReference type="InterPro" id="IPR016181">
    <property type="entry name" value="Acyl_CoA_acyltransferase"/>
</dbReference>
<dbReference type="EMBL" id="VUNQ01000008">
    <property type="protein sequence ID" value="MSU00861.1"/>
    <property type="molecule type" value="Genomic_DNA"/>
</dbReference>
<dbReference type="Gene3D" id="3.40.630.30">
    <property type="match status" value="1"/>
</dbReference>
<accession>A0A6N7XFP9</accession>
<evidence type="ECO:0000313" key="2">
    <source>
        <dbReference type="EMBL" id="MSU00861.1"/>
    </source>
</evidence>
<dbReference type="Proteomes" id="UP000469523">
    <property type="component" value="Unassembled WGS sequence"/>
</dbReference>